<dbReference type="Pfam" id="PF00072">
    <property type="entry name" value="Response_reg"/>
    <property type="match status" value="1"/>
</dbReference>
<organism evidence="2">
    <name type="scientific">marine sediment metagenome</name>
    <dbReference type="NCBI Taxonomy" id="412755"/>
    <lineage>
        <taxon>unclassified sequences</taxon>
        <taxon>metagenomes</taxon>
        <taxon>ecological metagenomes</taxon>
    </lineage>
</organism>
<evidence type="ECO:0000259" key="1">
    <source>
        <dbReference type="PROSITE" id="PS50110"/>
    </source>
</evidence>
<comment type="caution">
    <text evidence="2">The sequence shown here is derived from an EMBL/GenBank/DDBJ whole genome shotgun (WGS) entry which is preliminary data.</text>
</comment>
<accession>A0A0F9BB46</accession>
<proteinExistence type="predicted"/>
<evidence type="ECO:0000313" key="2">
    <source>
        <dbReference type="EMBL" id="KKK87869.1"/>
    </source>
</evidence>
<dbReference type="InterPro" id="IPR001789">
    <property type="entry name" value="Sig_transdc_resp-reg_receiver"/>
</dbReference>
<name>A0A0F9BB46_9ZZZZ</name>
<protein>
    <recommendedName>
        <fullName evidence="1">Response regulatory domain-containing protein</fullName>
    </recommendedName>
</protein>
<dbReference type="AlphaFoldDB" id="A0A0F9BB46"/>
<dbReference type="SUPFAM" id="SSF52172">
    <property type="entry name" value="CheY-like"/>
    <property type="match status" value="1"/>
</dbReference>
<reference evidence="2" key="1">
    <citation type="journal article" date="2015" name="Nature">
        <title>Complex archaea that bridge the gap between prokaryotes and eukaryotes.</title>
        <authorList>
            <person name="Spang A."/>
            <person name="Saw J.H."/>
            <person name="Jorgensen S.L."/>
            <person name="Zaremba-Niedzwiedzka K."/>
            <person name="Martijn J."/>
            <person name="Lind A.E."/>
            <person name="van Eijk R."/>
            <person name="Schleper C."/>
            <person name="Guy L."/>
            <person name="Ettema T.J."/>
        </authorList>
    </citation>
    <scope>NUCLEOTIDE SEQUENCE</scope>
</reference>
<gene>
    <name evidence="2" type="ORF">LCGC14_2748920</name>
</gene>
<dbReference type="Gene3D" id="3.40.50.2300">
    <property type="match status" value="1"/>
</dbReference>
<sequence length="151" mass="16941">MSDATSHRILVIDDQESIHEDFQKIFRRVPLPDGRLLETTSSLFDEPGVPRESPVDLAIDSATQGEEGLRMIRRARDTGRPYAMAFVDLHMPPGLDGVETIGNIWKESPTLQVVVCSAHLDSWFSRIATRLGGTDRLFLLKKPFGTSEVRH</sequence>
<feature type="non-terminal residue" evidence="2">
    <location>
        <position position="151"/>
    </location>
</feature>
<feature type="domain" description="Response regulatory" evidence="1">
    <location>
        <begin position="8"/>
        <end position="151"/>
    </location>
</feature>
<dbReference type="PROSITE" id="PS50110">
    <property type="entry name" value="RESPONSE_REGULATORY"/>
    <property type="match status" value="1"/>
</dbReference>
<dbReference type="GO" id="GO:0000160">
    <property type="term" value="P:phosphorelay signal transduction system"/>
    <property type="evidence" value="ECO:0007669"/>
    <property type="project" value="InterPro"/>
</dbReference>
<dbReference type="InterPro" id="IPR011006">
    <property type="entry name" value="CheY-like_superfamily"/>
</dbReference>
<dbReference type="EMBL" id="LAZR01050210">
    <property type="protein sequence ID" value="KKK87869.1"/>
    <property type="molecule type" value="Genomic_DNA"/>
</dbReference>